<sequence>MTTVTEHKENLARELATLDSASQLKFAAWCCFALAGERSIFDFLSRYSDLSASDIHARIIKGLDGAWEGDEAGADFSDLNIREWDVDEISMCDDADAQGALDLLAALSFLSAWVRTHSTTDLASCAEQVINRIDYLEAFEILLTDIKFPVEQEIRAQAEFIDDLQCERVWVGDKAEYQERLLRLGRS</sequence>
<proteinExistence type="predicted"/>
<dbReference type="EMBL" id="CP150850">
    <property type="protein sequence ID" value="WZW57353.1"/>
    <property type="molecule type" value="Genomic_DNA"/>
</dbReference>
<dbReference type="RefSeq" id="WP_342311007.1">
    <property type="nucleotide sequence ID" value="NZ_CP150850.1"/>
</dbReference>
<name>A0ABZ3BQZ6_BURPY</name>
<accession>A0ABZ3BQZ6</accession>
<protein>
    <recommendedName>
        <fullName evidence="3">DUF416 family protein</fullName>
    </recommendedName>
</protein>
<evidence type="ECO:0008006" key="3">
    <source>
        <dbReference type="Google" id="ProtNLM"/>
    </source>
</evidence>
<organism evidence="1 2">
    <name type="scientific">Burkholderia pyrrocinia</name>
    <name type="common">Pseudomonas pyrrocinia</name>
    <dbReference type="NCBI Taxonomy" id="60550"/>
    <lineage>
        <taxon>Bacteria</taxon>
        <taxon>Pseudomonadati</taxon>
        <taxon>Pseudomonadota</taxon>
        <taxon>Betaproteobacteria</taxon>
        <taxon>Burkholderiales</taxon>
        <taxon>Burkholderiaceae</taxon>
        <taxon>Burkholderia</taxon>
        <taxon>Burkholderia cepacia complex</taxon>
    </lineage>
</organism>
<reference evidence="1 2" key="1">
    <citation type="submission" date="2024-04" db="EMBL/GenBank/DDBJ databases">
        <title>Biological Control Activity of Plant Growth Promoting Rhizobacteria Burkholderia pyrrocinia BX1 against Tobacco black shank Introduction Tobacco black shank (TBS) caused by the oomycete Phytophthora. nicotianae (P. nicotianae) has become a destructive soil.</title>
        <authorList>
            <person name="Liu X."/>
            <person name="Shu C."/>
        </authorList>
    </citation>
    <scope>NUCLEOTIDE SEQUENCE [LARGE SCALE GENOMIC DNA]</scope>
    <source>
        <strain evidence="1 2">BX1</strain>
    </source>
</reference>
<evidence type="ECO:0000313" key="1">
    <source>
        <dbReference type="EMBL" id="WZW57353.1"/>
    </source>
</evidence>
<gene>
    <name evidence="1" type="ORF">WN985_18005</name>
</gene>
<dbReference type="Proteomes" id="UP001484179">
    <property type="component" value="Chromosome 2"/>
</dbReference>
<keyword evidence="2" id="KW-1185">Reference proteome</keyword>
<evidence type="ECO:0000313" key="2">
    <source>
        <dbReference type="Proteomes" id="UP001484179"/>
    </source>
</evidence>